<accession>A0A9N9MV65</accession>
<evidence type="ECO:0000256" key="2">
    <source>
        <dbReference type="ARBA" id="ARBA00023043"/>
    </source>
</evidence>
<dbReference type="PROSITE" id="PS50297">
    <property type="entry name" value="ANK_REP_REGION"/>
    <property type="match status" value="1"/>
</dbReference>
<dbReference type="OrthoDB" id="194358at2759"/>
<dbReference type="SMART" id="SM00248">
    <property type="entry name" value="ANK"/>
    <property type="match status" value="3"/>
</dbReference>
<evidence type="ECO:0000313" key="5">
    <source>
        <dbReference type="Proteomes" id="UP001152799"/>
    </source>
</evidence>
<dbReference type="SUPFAM" id="SSF48403">
    <property type="entry name" value="Ankyrin repeat"/>
    <property type="match status" value="1"/>
</dbReference>
<dbReference type="Proteomes" id="UP001152799">
    <property type="component" value="Chromosome 7"/>
</dbReference>
<reference evidence="4" key="1">
    <citation type="submission" date="2022-01" db="EMBL/GenBank/DDBJ databases">
        <authorList>
            <person name="King R."/>
        </authorList>
    </citation>
    <scope>NUCLEOTIDE SEQUENCE</scope>
</reference>
<dbReference type="PROSITE" id="PS50088">
    <property type="entry name" value="ANK_REPEAT"/>
    <property type="match status" value="1"/>
</dbReference>
<evidence type="ECO:0000313" key="4">
    <source>
        <dbReference type="EMBL" id="CAG9771599.1"/>
    </source>
</evidence>
<dbReference type="PANTHER" id="PTHR24198:SF194">
    <property type="entry name" value="INVERSIN-A"/>
    <property type="match status" value="1"/>
</dbReference>
<dbReference type="Gene3D" id="1.25.40.20">
    <property type="entry name" value="Ankyrin repeat-containing domain"/>
    <property type="match status" value="2"/>
</dbReference>
<protein>
    <submittedName>
        <fullName evidence="4">Uncharacterized protein</fullName>
    </submittedName>
</protein>
<keyword evidence="1" id="KW-0677">Repeat</keyword>
<organism evidence="4 5">
    <name type="scientific">Ceutorhynchus assimilis</name>
    <name type="common">cabbage seed weevil</name>
    <dbReference type="NCBI Taxonomy" id="467358"/>
    <lineage>
        <taxon>Eukaryota</taxon>
        <taxon>Metazoa</taxon>
        <taxon>Ecdysozoa</taxon>
        <taxon>Arthropoda</taxon>
        <taxon>Hexapoda</taxon>
        <taxon>Insecta</taxon>
        <taxon>Pterygota</taxon>
        <taxon>Neoptera</taxon>
        <taxon>Endopterygota</taxon>
        <taxon>Coleoptera</taxon>
        <taxon>Polyphaga</taxon>
        <taxon>Cucujiformia</taxon>
        <taxon>Curculionidae</taxon>
        <taxon>Ceutorhynchinae</taxon>
        <taxon>Ceutorhynchus</taxon>
    </lineage>
</organism>
<evidence type="ECO:0000256" key="3">
    <source>
        <dbReference type="PROSITE-ProRule" id="PRU00023"/>
    </source>
</evidence>
<dbReference type="InterPro" id="IPR036770">
    <property type="entry name" value="Ankyrin_rpt-contain_sf"/>
</dbReference>
<dbReference type="InterPro" id="IPR002110">
    <property type="entry name" value="Ankyrin_rpt"/>
</dbReference>
<sequence>MLLKYNAKVDLECLSNRITGLSVAAQEGYVEILKLLLEHKADINSKNFQCLTLLHSLHISALYGHKECLLILLDKKADINSMTTDGWTVLQMAAAEGFADIVDILLANSIKNVNHGNKSGAAAIYLAREGGHMEVI</sequence>
<keyword evidence="5" id="KW-1185">Reference proteome</keyword>
<evidence type="ECO:0000256" key="1">
    <source>
        <dbReference type="ARBA" id="ARBA00022737"/>
    </source>
</evidence>
<feature type="repeat" description="ANK" evidence="3">
    <location>
        <begin position="16"/>
        <end position="48"/>
    </location>
</feature>
<name>A0A9N9MV65_9CUCU</name>
<gene>
    <name evidence="4" type="ORF">CEUTPL_LOCUS12030</name>
</gene>
<dbReference type="Pfam" id="PF00023">
    <property type="entry name" value="Ank"/>
    <property type="match status" value="1"/>
</dbReference>
<dbReference type="Pfam" id="PF12796">
    <property type="entry name" value="Ank_2"/>
    <property type="match status" value="1"/>
</dbReference>
<dbReference type="PANTHER" id="PTHR24198">
    <property type="entry name" value="ANKYRIN REPEAT AND PROTEIN KINASE DOMAIN-CONTAINING PROTEIN"/>
    <property type="match status" value="1"/>
</dbReference>
<dbReference type="EMBL" id="OU892283">
    <property type="protein sequence ID" value="CAG9771599.1"/>
    <property type="molecule type" value="Genomic_DNA"/>
</dbReference>
<proteinExistence type="predicted"/>
<dbReference type="AlphaFoldDB" id="A0A9N9MV65"/>
<keyword evidence="2 3" id="KW-0040">ANK repeat</keyword>